<feature type="binding site" evidence="5">
    <location>
        <position position="166"/>
    </location>
    <ligand>
        <name>acetyl-CoA</name>
        <dbReference type="ChEBI" id="CHEBI:57288"/>
    </ligand>
</feature>
<evidence type="ECO:0000256" key="4">
    <source>
        <dbReference type="PIRSR" id="PIRSR620019-1"/>
    </source>
</evidence>
<evidence type="ECO:0000313" key="7">
    <source>
        <dbReference type="EMBL" id="MCE7507676.1"/>
    </source>
</evidence>
<dbReference type="EMBL" id="JAJVKT010000003">
    <property type="protein sequence ID" value="MCE7507676.1"/>
    <property type="molecule type" value="Genomic_DNA"/>
</dbReference>
<dbReference type="Gene3D" id="2.160.10.10">
    <property type="entry name" value="Hexapeptide repeat proteins"/>
    <property type="match status" value="1"/>
</dbReference>
<keyword evidence="8" id="KW-1185">Reference proteome</keyword>
<evidence type="ECO:0000256" key="1">
    <source>
        <dbReference type="ARBA" id="ARBA00007274"/>
    </source>
</evidence>
<dbReference type="NCBIfam" id="TIGR03570">
    <property type="entry name" value="NeuD_NnaD"/>
    <property type="match status" value="1"/>
</dbReference>
<dbReference type="InterPro" id="IPR020019">
    <property type="entry name" value="AcTrfase_PglD-like"/>
</dbReference>
<dbReference type="Proteomes" id="UP001107961">
    <property type="component" value="Unassembled WGS sequence"/>
</dbReference>
<comment type="similarity">
    <text evidence="1">Belongs to the transferase hexapeptide repeat family.</text>
</comment>
<dbReference type="CDD" id="cd03360">
    <property type="entry name" value="LbH_AT_putative"/>
    <property type="match status" value="1"/>
</dbReference>
<protein>
    <submittedName>
        <fullName evidence="7">Acetyltransferase</fullName>
    </submittedName>
</protein>
<dbReference type="PANTHER" id="PTHR43300">
    <property type="entry name" value="ACETYLTRANSFERASE"/>
    <property type="match status" value="1"/>
</dbReference>
<evidence type="ECO:0000259" key="6">
    <source>
        <dbReference type="Pfam" id="PF17836"/>
    </source>
</evidence>
<dbReference type="PROSITE" id="PS00101">
    <property type="entry name" value="HEXAPEP_TRANSFERASES"/>
    <property type="match status" value="1"/>
</dbReference>
<dbReference type="RefSeq" id="WP_233917488.1">
    <property type="nucleotide sequence ID" value="NZ_JAJVKS010000007.1"/>
</dbReference>
<dbReference type="InterPro" id="IPR041561">
    <property type="entry name" value="PglD_N"/>
</dbReference>
<evidence type="ECO:0000313" key="8">
    <source>
        <dbReference type="Proteomes" id="UP001107961"/>
    </source>
</evidence>
<feature type="active site" description="Proton acceptor" evidence="4">
    <location>
        <position position="136"/>
    </location>
</feature>
<feature type="binding site" evidence="5">
    <location>
        <begin position="10"/>
        <end position="12"/>
    </location>
    <ligand>
        <name>substrate</name>
    </ligand>
</feature>
<organism evidence="7 8">
    <name type="scientific">Alloalcanivorax xenomutans</name>
    <dbReference type="NCBI Taxonomy" id="1094342"/>
    <lineage>
        <taxon>Bacteria</taxon>
        <taxon>Pseudomonadati</taxon>
        <taxon>Pseudomonadota</taxon>
        <taxon>Gammaproteobacteria</taxon>
        <taxon>Oceanospirillales</taxon>
        <taxon>Alcanivoracaceae</taxon>
        <taxon>Alloalcanivorax</taxon>
    </lineage>
</organism>
<comment type="caution">
    <text evidence="7">The sequence shown here is derived from an EMBL/GenBank/DDBJ whole genome shotgun (WGS) entry which is preliminary data.</text>
</comment>
<dbReference type="AlphaFoldDB" id="A0A9Q3ZDM2"/>
<feature type="binding site" evidence="5">
    <location>
        <begin position="32"/>
        <end position="33"/>
    </location>
    <ligand>
        <name>substrate</name>
    </ligand>
</feature>
<gene>
    <name evidence="7" type="ORF">LZG35_03430</name>
</gene>
<evidence type="ECO:0000256" key="3">
    <source>
        <dbReference type="ARBA" id="ARBA00022737"/>
    </source>
</evidence>
<dbReference type="InterPro" id="IPR050179">
    <property type="entry name" value="Trans_hexapeptide_repeat"/>
</dbReference>
<sequence>MRRLAILGASGHGKVVADAALCAGWDEVCFFDDAWPELERNDEWPVVGDFARLMRREGAEFDAVVVGIGRNDVRLAKMAALKGAGIPLTSVIHPASVVSRYASIGEGSVIFGGAIINVRADLGNGCIINTGATVDHDCRLAEGVHISPGANLAGNVMVGKGSWVGIGACVRQGVTIGRNVMVGAGAAVVSDIPNDVTVVGVPAKVVERN</sequence>
<dbReference type="InterPro" id="IPR018357">
    <property type="entry name" value="Hexapep_transf_CS"/>
</dbReference>
<name>A0A9Q3ZDM2_9GAMM</name>
<evidence type="ECO:0000256" key="2">
    <source>
        <dbReference type="ARBA" id="ARBA00022679"/>
    </source>
</evidence>
<keyword evidence="2" id="KW-0808">Transferase</keyword>
<feature type="binding site" evidence="5">
    <location>
        <position position="69"/>
    </location>
    <ligand>
        <name>substrate</name>
    </ligand>
</feature>
<dbReference type="GO" id="GO:0016740">
    <property type="term" value="F:transferase activity"/>
    <property type="evidence" value="ECO:0007669"/>
    <property type="project" value="UniProtKB-KW"/>
</dbReference>
<keyword evidence="3" id="KW-0677">Repeat</keyword>
<proteinExistence type="inferred from homology"/>
<dbReference type="Gene3D" id="3.40.50.20">
    <property type="match status" value="1"/>
</dbReference>
<feature type="binding site" evidence="5">
    <location>
        <position position="145"/>
    </location>
    <ligand>
        <name>acetyl-CoA</name>
        <dbReference type="ChEBI" id="CHEBI:57288"/>
    </ligand>
</feature>
<reference evidence="7" key="1">
    <citation type="submission" date="2022-01" db="EMBL/GenBank/DDBJ databases">
        <authorList>
            <person name="Karlyshev A.V."/>
            <person name="Jaspars M."/>
        </authorList>
    </citation>
    <scope>NUCLEOTIDE SEQUENCE</scope>
    <source>
        <strain evidence="7">AGSA3-2</strain>
    </source>
</reference>
<dbReference type="InterPro" id="IPR011004">
    <property type="entry name" value="Trimer_LpxA-like_sf"/>
</dbReference>
<evidence type="ECO:0000256" key="5">
    <source>
        <dbReference type="PIRSR" id="PIRSR620019-2"/>
    </source>
</evidence>
<feature type="domain" description="PglD N-terminal" evidence="6">
    <location>
        <begin position="3"/>
        <end position="76"/>
    </location>
</feature>
<dbReference type="Pfam" id="PF17836">
    <property type="entry name" value="PglD_N"/>
    <property type="match status" value="1"/>
</dbReference>
<feature type="site" description="Increases basicity of active site His" evidence="4">
    <location>
        <position position="137"/>
    </location>
</feature>
<dbReference type="SUPFAM" id="SSF51161">
    <property type="entry name" value="Trimeric LpxA-like enzymes"/>
    <property type="match status" value="1"/>
</dbReference>
<accession>A0A9Q3ZDM2</accession>
<dbReference type="PANTHER" id="PTHR43300:SF7">
    <property type="entry name" value="UDP-N-ACETYLBACILLOSAMINE N-ACETYLTRANSFERASE"/>
    <property type="match status" value="1"/>
</dbReference>